<dbReference type="AlphaFoldDB" id="A0A975H7I7"/>
<feature type="signal peptide" evidence="5">
    <location>
        <begin position="1"/>
        <end position="25"/>
    </location>
</feature>
<evidence type="ECO:0000259" key="6">
    <source>
        <dbReference type="SMART" id="SM00062"/>
    </source>
</evidence>
<dbReference type="RefSeq" id="WP_208010998.1">
    <property type="nucleotide sequence ID" value="NZ_CP071796.1"/>
</dbReference>
<accession>A0A975H7I7</accession>
<comment type="subcellular location">
    <subcellularLocation>
        <location evidence="1">Cell envelope</location>
    </subcellularLocation>
</comment>
<organism evidence="7 8">
    <name type="scientific">Ottowia testudinis</name>
    <dbReference type="NCBI Taxonomy" id="2816950"/>
    <lineage>
        <taxon>Bacteria</taxon>
        <taxon>Pseudomonadati</taxon>
        <taxon>Pseudomonadota</taxon>
        <taxon>Betaproteobacteria</taxon>
        <taxon>Burkholderiales</taxon>
        <taxon>Comamonadaceae</taxon>
        <taxon>Ottowia</taxon>
    </lineage>
</organism>
<evidence type="ECO:0000256" key="3">
    <source>
        <dbReference type="ARBA" id="ARBA00022729"/>
    </source>
</evidence>
<comment type="similarity">
    <text evidence="2 4">Belongs to the bacterial solute-binding protein 3 family.</text>
</comment>
<dbReference type="Proteomes" id="UP000663903">
    <property type="component" value="Chromosome"/>
</dbReference>
<feature type="domain" description="Solute-binding protein family 3/N-terminal" evidence="6">
    <location>
        <begin position="36"/>
        <end position="255"/>
    </location>
</feature>
<keyword evidence="8" id="KW-1185">Reference proteome</keyword>
<dbReference type="Gene3D" id="3.40.190.10">
    <property type="entry name" value="Periplasmic binding protein-like II"/>
    <property type="match status" value="2"/>
</dbReference>
<dbReference type="PANTHER" id="PTHR35936:SF37">
    <property type="entry name" value="AMINO ACID ABC TRANSPORTER SUBSTRATE-BINDING PROTEIN"/>
    <property type="match status" value="1"/>
</dbReference>
<dbReference type="PANTHER" id="PTHR35936">
    <property type="entry name" value="MEMBRANE-BOUND LYTIC MUREIN TRANSGLYCOSYLASE F"/>
    <property type="match status" value="1"/>
</dbReference>
<dbReference type="Pfam" id="PF00497">
    <property type="entry name" value="SBP_bac_3"/>
    <property type="match status" value="1"/>
</dbReference>
<dbReference type="InterPro" id="IPR018313">
    <property type="entry name" value="SBP_3_CS"/>
</dbReference>
<dbReference type="InterPro" id="IPR001638">
    <property type="entry name" value="Solute-binding_3/MltF_N"/>
</dbReference>
<protein>
    <submittedName>
        <fullName evidence="7">Transporter substrate-binding domain-containing protein</fullName>
    </submittedName>
</protein>
<feature type="chain" id="PRO_5036870389" evidence="5">
    <location>
        <begin position="26"/>
        <end position="260"/>
    </location>
</feature>
<evidence type="ECO:0000256" key="5">
    <source>
        <dbReference type="SAM" id="SignalP"/>
    </source>
</evidence>
<sequence length="260" mass="27654">MIAKRPFLLSTVAAALCVASGMARADALQDIAKNGVVRVGVFMDYPPFGALGPDLKAQGYDIDLANLLAKELKVKPELVQITGDNRIPMLTSKKVDVLVSVGKSPEREKVIDFAQAYAPYYLAVFAGKGTAIKSSADLAGKTLAVARGTLEDTTISKEAPASATIRRFDEPNGAISAFVSGQAQALVVGNDVGATIMVKHPKLSMEQKYQLFSSPSHLAVNKGETALKNRLDEFLAKIKADGSLNALSVKWLKAPLPKDL</sequence>
<evidence type="ECO:0000256" key="4">
    <source>
        <dbReference type="RuleBase" id="RU003744"/>
    </source>
</evidence>
<evidence type="ECO:0000313" key="8">
    <source>
        <dbReference type="Proteomes" id="UP000663903"/>
    </source>
</evidence>
<dbReference type="SMART" id="SM00062">
    <property type="entry name" value="PBPb"/>
    <property type="match status" value="1"/>
</dbReference>
<evidence type="ECO:0000313" key="7">
    <source>
        <dbReference type="EMBL" id="QTD47102.1"/>
    </source>
</evidence>
<dbReference type="PROSITE" id="PS01039">
    <property type="entry name" value="SBP_BACTERIAL_3"/>
    <property type="match status" value="1"/>
</dbReference>
<proteinExistence type="inferred from homology"/>
<reference evidence="7" key="1">
    <citation type="submission" date="2021-03" db="EMBL/GenBank/DDBJ databases">
        <title>Ottowia sp. 27C isolated from the cloaca of a Giant Asian pond turtle (Heosemys grandis).</title>
        <authorList>
            <person name="Spergser J."/>
            <person name="Busse H.-J."/>
        </authorList>
    </citation>
    <scope>NUCLEOTIDE SEQUENCE</scope>
    <source>
        <strain evidence="7">27C</strain>
    </source>
</reference>
<dbReference type="SUPFAM" id="SSF53850">
    <property type="entry name" value="Periplasmic binding protein-like II"/>
    <property type="match status" value="1"/>
</dbReference>
<dbReference type="EMBL" id="CP071796">
    <property type="protein sequence ID" value="QTD47102.1"/>
    <property type="molecule type" value="Genomic_DNA"/>
</dbReference>
<dbReference type="GO" id="GO:0030313">
    <property type="term" value="C:cell envelope"/>
    <property type="evidence" value="ECO:0007669"/>
    <property type="project" value="UniProtKB-SubCell"/>
</dbReference>
<gene>
    <name evidence="7" type="ORF">J1M35_09665</name>
</gene>
<dbReference type="KEGG" id="otd:J1M35_09665"/>
<keyword evidence="3 5" id="KW-0732">Signal</keyword>
<name>A0A975H7I7_9BURK</name>
<evidence type="ECO:0000256" key="2">
    <source>
        <dbReference type="ARBA" id="ARBA00010333"/>
    </source>
</evidence>
<evidence type="ECO:0000256" key="1">
    <source>
        <dbReference type="ARBA" id="ARBA00004196"/>
    </source>
</evidence>